<accession>A0AAW4DPZ2</accession>
<dbReference type="SUPFAM" id="SSF47413">
    <property type="entry name" value="lambda repressor-like DNA-binding domains"/>
    <property type="match status" value="1"/>
</dbReference>
<dbReference type="PANTHER" id="PTHR46558">
    <property type="entry name" value="TRACRIPTIONAL REGULATORY PROTEIN-RELATED-RELATED"/>
    <property type="match status" value="1"/>
</dbReference>
<dbReference type="Pfam" id="PF01381">
    <property type="entry name" value="HTH_3"/>
    <property type="match status" value="1"/>
</dbReference>
<evidence type="ECO:0000259" key="2">
    <source>
        <dbReference type="PROSITE" id="PS50943"/>
    </source>
</evidence>
<feature type="domain" description="HTH cro/C1-type" evidence="2">
    <location>
        <begin position="8"/>
        <end position="62"/>
    </location>
</feature>
<dbReference type="AlphaFoldDB" id="A0AAW4DPZ2"/>
<dbReference type="Proteomes" id="UP001194414">
    <property type="component" value="Unassembled WGS sequence"/>
</dbReference>
<dbReference type="CDD" id="cd00093">
    <property type="entry name" value="HTH_XRE"/>
    <property type="match status" value="1"/>
</dbReference>
<evidence type="ECO:0000313" key="3">
    <source>
        <dbReference type="EMBL" id="MBI1708270.1"/>
    </source>
</evidence>
<reference evidence="3" key="1">
    <citation type="submission" date="2020-07" db="EMBL/GenBank/DDBJ databases">
        <title>Comparative genomics analyses of Lactobacillus crispatus isolated from different ecological niches.</title>
        <authorList>
            <person name="Mancino W."/>
            <person name="Mancabelli L."/>
            <person name="Lugli G.A."/>
            <person name="Milani C."/>
            <person name="Viappiani A."/>
            <person name="Anzalone R."/>
            <person name="Longhi G."/>
            <person name="Ventura M."/>
            <person name="Turroni F."/>
        </authorList>
    </citation>
    <scope>NUCLEOTIDE SEQUENCE</scope>
    <source>
        <strain evidence="3">LB65</strain>
    </source>
</reference>
<proteinExistence type="predicted"/>
<dbReference type="SMART" id="SM00530">
    <property type="entry name" value="HTH_XRE"/>
    <property type="match status" value="1"/>
</dbReference>
<dbReference type="PROSITE" id="PS50943">
    <property type="entry name" value="HTH_CROC1"/>
    <property type="match status" value="1"/>
</dbReference>
<sequence>MSIFSDRLEEERKKAGWTKTYTAKMLKLPLTTYANYEYGVREPDIKTISAISDLFGTTNDYLMGKSDNPSSKTTAKDDTALTWSDLDMPMPYGGKLPEELKDTYVDLAKSYFKRHPEMLNKDE</sequence>
<protein>
    <submittedName>
        <fullName evidence="3">Transcriptional regulator</fullName>
    </submittedName>
</protein>
<dbReference type="InterPro" id="IPR010982">
    <property type="entry name" value="Lambda_DNA-bd_dom_sf"/>
</dbReference>
<gene>
    <name evidence="3" type="ORF">HYQ56_1254</name>
</gene>
<evidence type="ECO:0000313" key="4">
    <source>
        <dbReference type="Proteomes" id="UP001194414"/>
    </source>
</evidence>
<dbReference type="InterPro" id="IPR001387">
    <property type="entry name" value="Cro/C1-type_HTH"/>
</dbReference>
<organism evidence="3 4">
    <name type="scientific">Lactobacillus crispatus</name>
    <dbReference type="NCBI Taxonomy" id="47770"/>
    <lineage>
        <taxon>Bacteria</taxon>
        <taxon>Bacillati</taxon>
        <taxon>Bacillota</taxon>
        <taxon>Bacilli</taxon>
        <taxon>Lactobacillales</taxon>
        <taxon>Lactobacillaceae</taxon>
        <taxon>Lactobacillus</taxon>
    </lineage>
</organism>
<comment type="caution">
    <text evidence="3">The sequence shown here is derived from an EMBL/GenBank/DDBJ whole genome shotgun (WGS) entry which is preliminary data.</text>
</comment>
<evidence type="ECO:0000256" key="1">
    <source>
        <dbReference type="ARBA" id="ARBA00023125"/>
    </source>
</evidence>
<name>A0AAW4DPZ2_9LACO</name>
<dbReference type="RefSeq" id="WP_198566596.1">
    <property type="nucleotide sequence ID" value="NZ_JACCPP010000022.1"/>
</dbReference>
<dbReference type="PANTHER" id="PTHR46558:SF14">
    <property type="entry name" value="HTH-TYPE TRANSCRIPTIONAL REGULATOR ANSR"/>
    <property type="match status" value="1"/>
</dbReference>
<dbReference type="Gene3D" id="1.10.260.40">
    <property type="entry name" value="lambda repressor-like DNA-binding domains"/>
    <property type="match status" value="1"/>
</dbReference>
<keyword evidence="1" id="KW-0238">DNA-binding</keyword>
<dbReference type="EMBL" id="JACCPP010000022">
    <property type="protein sequence ID" value="MBI1708270.1"/>
    <property type="molecule type" value="Genomic_DNA"/>
</dbReference>
<dbReference type="GO" id="GO:0003677">
    <property type="term" value="F:DNA binding"/>
    <property type="evidence" value="ECO:0007669"/>
    <property type="project" value="UniProtKB-KW"/>
</dbReference>